<dbReference type="KEGG" id="ppsu:NO713_02840"/>
<dbReference type="AlphaFoldDB" id="A0A9W4CM03"/>
<dbReference type="InterPro" id="IPR029044">
    <property type="entry name" value="Nucleotide-diphossugar_trans"/>
</dbReference>
<dbReference type="Proteomes" id="UP001153719">
    <property type="component" value="Chromosome"/>
</dbReference>
<evidence type="ECO:0000313" key="2">
    <source>
        <dbReference type="Proteomes" id="UP001153719"/>
    </source>
</evidence>
<name>A0A9W4CM03_9CYAN</name>
<dbReference type="GO" id="GO:0016740">
    <property type="term" value="F:transferase activity"/>
    <property type="evidence" value="ECO:0007669"/>
    <property type="project" value="UniProtKB-KW"/>
</dbReference>
<dbReference type="EMBL" id="LR882967">
    <property type="protein sequence ID" value="CAD5955288.1"/>
    <property type="molecule type" value="Genomic_DNA"/>
</dbReference>
<organism evidence="1 2">
    <name type="scientific">Planktothrix pseudagardhii</name>
    <dbReference type="NCBI Taxonomy" id="132604"/>
    <lineage>
        <taxon>Bacteria</taxon>
        <taxon>Bacillati</taxon>
        <taxon>Cyanobacteriota</taxon>
        <taxon>Cyanophyceae</taxon>
        <taxon>Oscillatoriophycideae</taxon>
        <taxon>Oscillatoriales</taxon>
        <taxon>Microcoleaceae</taxon>
        <taxon>Planktothrix</taxon>
    </lineage>
</organism>
<dbReference type="RefSeq" id="WP_254174011.1">
    <property type="nucleotide sequence ID" value="NZ_LR882967.1"/>
</dbReference>
<proteinExistence type="predicted"/>
<evidence type="ECO:0000313" key="1">
    <source>
        <dbReference type="EMBL" id="CAD5955288.1"/>
    </source>
</evidence>
<keyword evidence="1" id="KW-0808">Transferase</keyword>
<sequence>MSNHVELPIFLDEVSLPETLPPLMIVAFTRPDLLSQVLPAIRQQSLLPQNIIAFVDGPRKADDEPLIRQCIELLKAFSTFIPVHIVARTKNLGCDQNVISGLTEVFSTYDSLVYLEDDTVPNPHFYDRMCRLLSAYRDCQQVGSVSAYANFPSECDELLSKDFMISNRLFSWGFGTWRDRWNELNLAHQPAQYNPFGSFYKIPATKQTKMTMINQFWLEKKQQTDWVITFTVASLYHQKVHIIPTTSLVYNIGFGHPESKTYKGQEEAWVNSRYDAEFCPNSLPSNLELSDCLKLDPENVELAEHLWKNCIWLSPSALVYLLQKYGSFRSMILFLKIFVTRLPVLLRRWRNGLPI</sequence>
<protein>
    <submittedName>
        <fullName evidence="1">Sugar transferase</fullName>
    </submittedName>
</protein>
<keyword evidence="2" id="KW-1185">Reference proteome</keyword>
<dbReference type="Gene3D" id="3.90.550.10">
    <property type="entry name" value="Spore Coat Polysaccharide Biosynthesis Protein SpsA, Chain A"/>
    <property type="match status" value="1"/>
</dbReference>
<accession>A0A9W4CM03</accession>
<reference evidence="1" key="1">
    <citation type="submission" date="2020-09" db="EMBL/GenBank/DDBJ databases">
        <authorList>
            <person name="Blom J."/>
        </authorList>
    </citation>
    <scope>NUCLEOTIDE SEQUENCE</scope>
    <source>
        <strain evidence="1">No.713</strain>
    </source>
</reference>
<gene>
    <name evidence="1" type="ORF">NO713_02840</name>
</gene>
<dbReference type="SUPFAM" id="SSF53448">
    <property type="entry name" value="Nucleotide-diphospho-sugar transferases"/>
    <property type="match status" value="1"/>
</dbReference>